<comment type="similarity">
    <text evidence="3">Belongs to the bacterial ribosomal protein bS16 family.</text>
</comment>
<reference evidence="4 5" key="1">
    <citation type="submission" date="2020-03" db="EMBL/GenBank/DDBJ databases">
        <title>Spirochaetal bacteria isolated from arthropods constitute a novel genus Entomospira genus novum within the order Spirochaetales.</title>
        <authorList>
            <person name="Grana-Miraglia L."/>
            <person name="Sikutova S."/>
            <person name="Fingerle V."/>
            <person name="Sing A."/>
            <person name="Castillo-Ramirez S."/>
            <person name="Margos G."/>
            <person name="Rudolf I."/>
        </authorList>
    </citation>
    <scope>NUCLEOTIDE SEQUENCE [LARGE SCALE GENOMIC DNA]</scope>
    <source>
        <strain evidence="4 5">BR193</strain>
    </source>
</reference>
<evidence type="ECO:0000313" key="4">
    <source>
        <dbReference type="EMBL" id="NIZ41092.1"/>
    </source>
</evidence>
<dbReference type="NCBIfam" id="TIGR00002">
    <property type="entry name" value="S16"/>
    <property type="match status" value="1"/>
</dbReference>
<dbReference type="SUPFAM" id="SSF54565">
    <property type="entry name" value="Ribosomal protein S16"/>
    <property type="match status" value="1"/>
</dbReference>
<accession>A0A968GAT0</accession>
<dbReference type="EMBL" id="JAATLJ010000001">
    <property type="protein sequence ID" value="NIZ41092.1"/>
    <property type="molecule type" value="Genomic_DNA"/>
</dbReference>
<dbReference type="Proteomes" id="UP000711995">
    <property type="component" value="Unassembled WGS sequence"/>
</dbReference>
<dbReference type="PANTHER" id="PTHR12919">
    <property type="entry name" value="30S RIBOSOMAL PROTEIN S16"/>
    <property type="match status" value="1"/>
</dbReference>
<keyword evidence="5" id="KW-1185">Reference proteome</keyword>
<dbReference type="GO" id="GO:0005737">
    <property type="term" value="C:cytoplasm"/>
    <property type="evidence" value="ECO:0007669"/>
    <property type="project" value="UniProtKB-ARBA"/>
</dbReference>
<dbReference type="InterPro" id="IPR000307">
    <property type="entry name" value="Ribosomal_bS16"/>
</dbReference>
<comment type="caution">
    <text evidence="4">The sequence shown here is derived from an EMBL/GenBank/DDBJ whole genome shotgun (WGS) entry which is preliminary data.</text>
</comment>
<dbReference type="Pfam" id="PF00886">
    <property type="entry name" value="Ribosomal_S16"/>
    <property type="match status" value="1"/>
</dbReference>
<evidence type="ECO:0000256" key="3">
    <source>
        <dbReference type="HAMAP-Rule" id="MF_00385"/>
    </source>
</evidence>
<dbReference type="PANTHER" id="PTHR12919:SF20">
    <property type="entry name" value="SMALL RIBOSOMAL SUBUNIT PROTEIN BS16M"/>
    <property type="match status" value="1"/>
</dbReference>
<keyword evidence="2 3" id="KW-0687">Ribonucleoprotein</keyword>
<dbReference type="GO" id="GO:0006412">
    <property type="term" value="P:translation"/>
    <property type="evidence" value="ECO:0007669"/>
    <property type="project" value="UniProtKB-UniRule"/>
</dbReference>
<dbReference type="HAMAP" id="MF_00385">
    <property type="entry name" value="Ribosomal_bS16"/>
    <property type="match status" value="1"/>
</dbReference>
<organism evidence="4 5">
    <name type="scientific">Entomospira entomophila</name>
    <dbReference type="NCBI Taxonomy" id="2719988"/>
    <lineage>
        <taxon>Bacteria</taxon>
        <taxon>Pseudomonadati</taxon>
        <taxon>Spirochaetota</taxon>
        <taxon>Spirochaetia</taxon>
        <taxon>Spirochaetales</taxon>
        <taxon>Spirochaetaceae</taxon>
        <taxon>Entomospira</taxon>
    </lineage>
</organism>
<evidence type="ECO:0000256" key="2">
    <source>
        <dbReference type="ARBA" id="ARBA00023274"/>
    </source>
</evidence>
<evidence type="ECO:0000256" key="1">
    <source>
        <dbReference type="ARBA" id="ARBA00022980"/>
    </source>
</evidence>
<gene>
    <name evidence="3 4" type="primary">rpsP</name>
    <name evidence="4" type="ORF">HCT14_06210</name>
</gene>
<evidence type="ECO:0000313" key="5">
    <source>
        <dbReference type="Proteomes" id="UP000711995"/>
    </source>
</evidence>
<sequence length="81" mass="9660">MVVKIRLKKFGAPKRPYYRIVAVDSRKPRDGKTLEELGFYRPVESDQFKVNQERVHYWIKNGAQATDTVRDLFRKYKISLN</sequence>
<proteinExistence type="inferred from homology"/>
<dbReference type="GO" id="GO:0015935">
    <property type="term" value="C:small ribosomal subunit"/>
    <property type="evidence" value="ECO:0007669"/>
    <property type="project" value="TreeGrafter"/>
</dbReference>
<dbReference type="Gene3D" id="3.30.1320.10">
    <property type="match status" value="1"/>
</dbReference>
<dbReference type="GO" id="GO:0003735">
    <property type="term" value="F:structural constituent of ribosome"/>
    <property type="evidence" value="ECO:0007669"/>
    <property type="project" value="InterPro"/>
</dbReference>
<dbReference type="InterPro" id="IPR023803">
    <property type="entry name" value="Ribosomal_bS16_dom_sf"/>
</dbReference>
<keyword evidence="1 3" id="KW-0689">Ribosomal protein</keyword>
<protein>
    <recommendedName>
        <fullName evidence="3">Small ribosomal subunit protein bS16</fullName>
    </recommendedName>
</protein>
<dbReference type="AlphaFoldDB" id="A0A968GAT0"/>
<name>A0A968GAT0_9SPIO</name>